<protein>
    <submittedName>
        <fullName evidence="2">DNA-binding MarR family transcriptional regulator</fullName>
    </submittedName>
</protein>
<dbReference type="GO" id="GO:0003677">
    <property type="term" value="F:DNA binding"/>
    <property type="evidence" value="ECO:0007669"/>
    <property type="project" value="UniProtKB-KW"/>
</dbReference>
<evidence type="ECO:0000313" key="3">
    <source>
        <dbReference type="Proteomes" id="UP000528322"/>
    </source>
</evidence>
<evidence type="ECO:0000313" key="2">
    <source>
        <dbReference type="EMBL" id="MBB5021143.1"/>
    </source>
</evidence>
<dbReference type="InterPro" id="IPR027395">
    <property type="entry name" value="WH_DNA-bd_dom"/>
</dbReference>
<accession>A0A7W7Y326</accession>
<dbReference type="RefSeq" id="WP_183729274.1">
    <property type="nucleotide sequence ID" value="NZ_JACHID010000002.1"/>
</dbReference>
<dbReference type="InterPro" id="IPR036390">
    <property type="entry name" value="WH_DNA-bd_sf"/>
</dbReference>
<evidence type="ECO:0000259" key="1">
    <source>
        <dbReference type="Pfam" id="PF13601"/>
    </source>
</evidence>
<dbReference type="Gene3D" id="1.10.10.10">
    <property type="entry name" value="Winged helix-like DNA-binding domain superfamily/Winged helix DNA-binding domain"/>
    <property type="match status" value="1"/>
</dbReference>
<dbReference type="PANTHER" id="PTHR37318:SF1">
    <property type="entry name" value="BSL7504 PROTEIN"/>
    <property type="match status" value="1"/>
</dbReference>
<sequence>MFDPLLHSPHRSHIISLLSTHGELSFRQCKDLTGMSDGNLSSHMRHLSVAGYVSLEKAQVGGSRTTIFQLTNLGREAFTTYLRQLKTFVKQHRKLLR</sequence>
<dbReference type="Proteomes" id="UP000528322">
    <property type="component" value="Unassembled WGS sequence"/>
</dbReference>
<proteinExistence type="predicted"/>
<dbReference type="AlphaFoldDB" id="A0A7W7Y326"/>
<dbReference type="PANTHER" id="PTHR37318">
    <property type="entry name" value="BSL7504 PROTEIN"/>
    <property type="match status" value="1"/>
</dbReference>
<dbReference type="EMBL" id="JACHID010000002">
    <property type="protein sequence ID" value="MBB5021143.1"/>
    <property type="molecule type" value="Genomic_DNA"/>
</dbReference>
<name>A0A7W7Y326_9BACT</name>
<keyword evidence="3" id="KW-1185">Reference proteome</keyword>
<organism evidence="2 3">
    <name type="scientific">Desulfurispira natronophila</name>
    <dbReference type="NCBI Taxonomy" id="682562"/>
    <lineage>
        <taxon>Bacteria</taxon>
        <taxon>Pseudomonadati</taxon>
        <taxon>Chrysiogenota</taxon>
        <taxon>Chrysiogenia</taxon>
        <taxon>Chrysiogenales</taxon>
        <taxon>Chrysiogenaceae</taxon>
        <taxon>Desulfurispira</taxon>
    </lineage>
</organism>
<reference evidence="2 3" key="1">
    <citation type="submission" date="2020-08" db="EMBL/GenBank/DDBJ databases">
        <title>Genomic Encyclopedia of Type Strains, Phase IV (KMG-IV): sequencing the most valuable type-strain genomes for metagenomic binning, comparative biology and taxonomic classification.</title>
        <authorList>
            <person name="Goeker M."/>
        </authorList>
    </citation>
    <scope>NUCLEOTIDE SEQUENCE [LARGE SCALE GENOMIC DNA]</scope>
    <source>
        <strain evidence="2 3">DSM 22071</strain>
    </source>
</reference>
<gene>
    <name evidence="2" type="ORF">HNR37_000449</name>
</gene>
<comment type="caution">
    <text evidence="2">The sequence shown here is derived from an EMBL/GenBank/DDBJ whole genome shotgun (WGS) entry which is preliminary data.</text>
</comment>
<dbReference type="InterPro" id="IPR036388">
    <property type="entry name" value="WH-like_DNA-bd_sf"/>
</dbReference>
<dbReference type="SUPFAM" id="SSF46785">
    <property type="entry name" value="Winged helix' DNA-binding domain"/>
    <property type="match status" value="1"/>
</dbReference>
<dbReference type="Pfam" id="PF13601">
    <property type="entry name" value="HTH_34"/>
    <property type="match status" value="1"/>
</dbReference>
<keyword evidence="2" id="KW-0238">DNA-binding</keyword>
<feature type="domain" description="Winged helix DNA-binding" evidence="1">
    <location>
        <begin position="12"/>
        <end position="89"/>
    </location>
</feature>